<organism evidence="1 2">
    <name type="scientific">Oceanisphaera marina</name>
    <dbReference type="NCBI Taxonomy" id="2017550"/>
    <lineage>
        <taxon>Bacteria</taxon>
        <taxon>Pseudomonadati</taxon>
        <taxon>Pseudomonadota</taxon>
        <taxon>Gammaproteobacteria</taxon>
        <taxon>Aeromonadales</taxon>
        <taxon>Aeromonadaceae</taxon>
        <taxon>Oceanisphaera</taxon>
    </lineage>
</organism>
<evidence type="ECO:0000313" key="1">
    <source>
        <dbReference type="EMBL" id="GGB31395.1"/>
    </source>
</evidence>
<dbReference type="EMBL" id="BMKE01000001">
    <property type="protein sequence ID" value="GGB31395.1"/>
    <property type="molecule type" value="Genomic_DNA"/>
</dbReference>
<dbReference type="InterPro" id="IPR002763">
    <property type="entry name" value="DUF72"/>
</dbReference>
<protein>
    <recommendedName>
        <fullName evidence="3">DUF72 domain-containing protein</fullName>
    </recommendedName>
</protein>
<sequence>MSLYIGLSQWSHPAWPGQLLSRGLKSTEHLLDYAKVFNSVEGNTSFYGVPDNNSLERWANQTPDEFRFTFKFPSTVSHQGQLLDNHTGALGFIEQLAPVREKLGMLMLQLPAACGPEQLNGLAYLLGALPVDLQYGVEVRHPAFFAKGDAERQLNRLLLEHGANRIIMDSRPVFSAPPNTPALADAHQKKPRVPVHIISTGQAPVIRFIGHPEPDYNLRFWQPWLPRIQGWLDEGKSVYVFVHTADNQLAPQLAADIARALQRPLPDFPGLAPSPQGQLF</sequence>
<name>A0ABQ1IBJ3_9GAMM</name>
<accession>A0ABQ1IBJ3</accession>
<reference evidence="2" key="1">
    <citation type="journal article" date="2019" name="Int. J. Syst. Evol. Microbiol.">
        <title>The Global Catalogue of Microorganisms (GCM) 10K type strain sequencing project: providing services to taxonomists for standard genome sequencing and annotation.</title>
        <authorList>
            <consortium name="The Broad Institute Genomics Platform"/>
            <consortium name="The Broad Institute Genome Sequencing Center for Infectious Disease"/>
            <person name="Wu L."/>
            <person name="Ma J."/>
        </authorList>
    </citation>
    <scope>NUCLEOTIDE SEQUENCE [LARGE SCALE GENOMIC DNA]</scope>
    <source>
        <strain evidence="2">CGMCC 1.15923</strain>
    </source>
</reference>
<gene>
    <name evidence="1" type="ORF">GCM10011502_00440</name>
</gene>
<comment type="caution">
    <text evidence="1">The sequence shown here is derived from an EMBL/GenBank/DDBJ whole genome shotgun (WGS) entry which is preliminary data.</text>
</comment>
<dbReference type="Pfam" id="PF01904">
    <property type="entry name" value="DUF72"/>
    <property type="match status" value="1"/>
</dbReference>
<dbReference type="PANTHER" id="PTHR30348:SF9">
    <property type="entry name" value="UPF0759 PROTEIN YECE"/>
    <property type="match status" value="1"/>
</dbReference>
<proteinExistence type="predicted"/>
<dbReference type="Gene3D" id="3.20.20.410">
    <property type="entry name" value="Protein of unknown function UPF0759"/>
    <property type="match status" value="1"/>
</dbReference>
<dbReference type="InterPro" id="IPR036520">
    <property type="entry name" value="UPF0759_sf"/>
</dbReference>
<dbReference type="RefSeq" id="WP_188628080.1">
    <property type="nucleotide sequence ID" value="NZ_BMKE01000001.1"/>
</dbReference>
<dbReference type="SUPFAM" id="SSF117396">
    <property type="entry name" value="TM1631-like"/>
    <property type="match status" value="1"/>
</dbReference>
<dbReference type="Proteomes" id="UP000646152">
    <property type="component" value="Unassembled WGS sequence"/>
</dbReference>
<dbReference type="PANTHER" id="PTHR30348">
    <property type="entry name" value="UNCHARACTERIZED PROTEIN YECE"/>
    <property type="match status" value="1"/>
</dbReference>
<evidence type="ECO:0008006" key="3">
    <source>
        <dbReference type="Google" id="ProtNLM"/>
    </source>
</evidence>
<keyword evidence="2" id="KW-1185">Reference proteome</keyword>
<evidence type="ECO:0000313" key="2">
    <source>
        <dbReference type="Proteomes" id="UP000646152"/>
    </source>
</evidence>